<name>A0ABP6XPQ2_9ACTN</name>
<dbReference type="Proteomes" id="UP001500707">
    <property type="component" value="Unassembled WGS sequence"/>
</dbReference>
<dbReference type="RefSeq" id="WP_346184115.1">
    <property type="nucleotide sequence ID" value="NZ_BAABCE010000011.1"/>
</dbReference>
<protein>
    <submittedName>
        <fullName evidence="1">Uncharacterized protein</fullName>
    </submittedName>
</protein>
<keyword evidence="2" id="KW-1185">Reference proteome</keyword>
<reference evidence="2" key="1">
    <citation type="journal article" date="2019" name="Int. J. Syst. Evol. Microbiol.">
        <title>The Global Catalogue of Microorganisms (GCM) 10K type strain sequencing project: providing services to taxonomists for standard genome sequencing and annotation.</title>
        <authorList>
            <consortium name="The Broad Institute Genomics Platform"/>
            <consortium name="The Broad Institute Genome Sequencing Center for Infectious Disease"/>
            <person name="Wu L."/>
            <person name="Ma J."/>
        </authorList>
    </citation>
    <scope>NUCLEOTIDE SEQUENCE [LARGE SCALE GENOMIC DNA]</scope>
    <source>
        <strain evidence="2">JCM 17656</strain>
    </source>
</reference>
<accession>A0ABP6XPQ2</accession>
<evidence type="ECO:0000313" key="1">
    <source>
        <dbReference type="EMBL" id="GAA3568043.1"/>
    </source>
</evidence>
<evidence type="ECO:0000313" key="2">
    <source>
        <dbReference type="Proteomes" id="UP001500707"/>
    </source>
</evidence>
<gene>
    <name evidence="1" type="ORF">GCM10022295_57400</name>
</gene>
<sequence length="43" mass="4746">MAAIEGIGYTVDAELWNYAADCNQCHAGCHGEPEERLTAERHL</sequence>
<comment type="caution">
    <text evidence="1">The sequence shown here is derived from an EMBL/GenBank/DDBJ whole genome shotgun (WGS) entry which is preliminary data.</text>
</comment>
<proteinExistence type="predicted"/>
<organism evidence="1 2">
    <name type="scientific">Streptomyces osmaniensis</name>
    <dbReference type="NCBI Taxonomy" id="593134"/>
    <lineage>
        <taxon>Bacteria</taxon>
        <taxon>Bacillati</taxon>
        <taxon>Actinomycetota</taxon>
        <taxon>Actinomycetes</taxon>
        <taxon>Kitasatosporales</taxon>
        <taxon>Streptomycetaceae</taxon>
        <taxon>Streptomyces</taxon>
    </lineage>
</organism>
<dbReference type="EMBL" id="BAABCE010000011">
    <property type="protein sequence ID" value="GAA3568043.1"/>
    <property type="molecule type" value="Genomic_DNA"/>
</dbReference>